<gene>
    <name evidence="2" type="ORF">CYNAS_LOCUS11139</name>
</gene>
<dbReference type="Proteomes" id="UP001176961">
    <property type="component" value="Unassembled WGS sequence"/>
</dbReference>
<dbReference type="EMBL" id="CATQJL010000223">
    <property type="protein sequence ID" value="CAJ0599156.1"/>
    <property type="molecule type" value="Genomic_DNA"/>
</dbReference>
<accession>A0AA36GVY9</accession>
<keyword evidence="3" id="KW-1185">Reference proteome</keyword>
<protein>
    <submittedName>
        <fullName evidence="2">Uncharacterized protein</fullName>
    </submittedName>
</protein>
<evidence type="ECO:0000313" key="2">
    <source>
        <dbReference type="EMBL" id="CAJ0599156.1"/>
    </source>
</evidence>
<name>A0AA36GVY9_CYLNA</name>
<organism evidence="2 3">
    <name type="scientific">Cylicocyclus nassatus</name>
    <name type="common">Nematode worm</name>
    <dbReference type="NCBI Taxonomy" id="53992"/>
    <lineage>
        <taxon>Eukaryota</taxon>
        <taxon>Metazoa</taxon>
        <taxon>Ecdysozoa</taxon>
        <taxon>Nematoda</taxon>
        <taxon>Chromadorea</taxon>
        <taxon>Rhabditida</taxon>
        <taxon>Rhabditina</taxon>
        <taxon>Rhabditomorpha</taxon>
        <taxon>Strongyloidea</taxon>
        <taxon>Strongylidae</taxon>
        <taxon>Cylicocyclus</taxon>
    </lineage>
</organism>
<sequence>MAEPGARPAHWNPFYPRQCPPSHLSEYEEVAYFYNMQLRAHPSPTEMNLSLLLLALEFYVVYGGLWLPCGIYYDLYSGLYSQQEQEEDEYWMCVPRTETCLKVSDPCSLNETHYYAKRSICEGRCKSRVDLFIEHQI</sequence>
<dbReference type="AlphaFoldDB" id="A0AA36GVY9"/>
<comment type="caution">
    <text evidence="2">The sequence shown here is derived from an EMBL/GenBank/DDBJ whole genome shotgun (WGS) entry which is preliminary data.</text>
</comment>
<keyword evidence="1" id="KW-0812">Transmembrane</keyword>
<proteinExistence type="predicted"/>
<feature type="transmembrane region" description="Helical" evidence="1">
    <location>
        <begin position="51"/>
        <end position="73"/>
    </location>
</feature>
<reference evidence="2" key="1">
    <citation type="submission" date="2023-07" db="EMBL/GenBank/DDBJ databases">
        <authorList>
            <consortium name="CYATHOMIX"/>
        </authorList>
    </citation>
    <scope>NUCLEOTIDE SEQUENCE</scope>
    <source>
        <strain evidence="2">N/A</strain>
    </source>
</reference>
<keyword evidence="1" id="KW-1133">Transmembrane helix</keyword>
<evidence type="ECO:0000256" key="1">
    <source>
        <dbReference type="SAM" id="Phobius"/>
    </source>
</evidence>
<evidence type="ECO:0000313" key="3">
    <source>
        <dbReference type="Proteomes" id="UP001176961"/>
    </source>
</evidence>
<keyword evidence="1" id="KW-0472">Membrane</keyword>